<dbReference type="RefSeq" id="WP_251594193.1">
    <property type="nucleotide sequence ID" value="NZ_JAMLJI010000003.1"/>
</dbReference>
<feature type="domain" description="PAS" evidence="2">
    <location>
        <begin position="288"/>
        <end position="361"/>
    </location>
</feature>
<feature type="transmembrane region" description="Helical" evidence="1">
    <location>
        <begin position="192"/>
        <end position="211"/>
    </location>
</feature>
<gene>
    <name evidence="5" type="ORF">QC825_10520</name>
</gene>
<dbReference type="PROSITE" id="PS50887">
    <property type="entry name" value="GGDEF"/>
    <property type="match status" value="1"/>
</dbReference>
<dbReference type="NCBIfam" id="TIGR00254">
    <property type="entry name" value="GGDEF"/>
    <property type="match status" value="1"/>
</dbReference>
<organism evidence="5 6">
    <name type="scientific">Larsenimonas suaedae</name>
    <dbReference type="NCBI Taxonomy" id="1851019"/>
    <lineage>
        <taxon>Bacteria</taxon>
        <taxon>Pseudomonadati</taxon>
        <taxon>Pseudomonadota</taxon>
        <taxon>Gammaproteobacteria</taxon>
        <taxon>Oceanospirillales</taxon>
        <taxon>Halomonadaceae</taxon>
        <taxon>Larsenimonas</taxon>
    </lineage>
</organism>
<dbReference type="SMART" id="SM00086">
    <property type="entry name" value="PAC"/>
    <property type="match status" value="3"/>
</dbReference>
<evidence type="ECO:0000313" key="6">
    <source>
        <dbReference type="Proteomes" id="UP001269375"/>
    </source>
</evidence>
<feature type="transmembrane region" description="Helical" evidence="1">
    <location>
        <begin position="223"/>
        <end position="241"/>
    </location>
</feature>
<keyword evidence="1" id="KW-0472">Membrane</keyword>
<dbReference type="SUPFAM" id="SSF55785">
    <property type="entry name" value="PYP-like sensor domain (PAS domain)"/>
    <property type="match status" value="3"/>
</dbReference>
<dbReference type="CDD" id="cd00130">
    <property type="entry name" value="PAS"/>
    <property type="match status" value="3"/>
</dbReference>
<evidence type="ECO:0000256" key="1">
    <source>
        <dbReference type="SAM" id="Phobius"/>
    </source>
</evidence>
<dbReference type="SMART" id="SM00091">
    <property type="entry name" value="PAS"/>
    <property type="match status" value="3"/>
</dbReference>
<feature type="transmembrane region" description="Helical" evidence="1">
    <location>
        <begin position="50"/>
        <end position="76"/>
    </location>
</feature>
<dbReference type="InterPro" id="IPR013655">
    <property type="entry name" value="PAS_fold_3"/>
</dbReference>
<evidence type="ECO:0000259" key="2">
    <source>
        <dbReference type="PROSITE" id="PS50112"/>
    </source>
</evidence>
<dbReference type="Gene3D" id="3.30.70.270">
    <property type="match status" value="1"/>
</dbReference>
<dbReference type="InterPro" id="IPR033425">
    <property type="entry name" value="MASE3"/>
</dbReference>
<sequence>MRLIGHLHTFSFRRFLLNDRYTLFTLGLLAVLLGYSQISSGYTAWRPMHYLSLHTLVEMAAIILALMAVAALIMGYQRQIPRAIVLMATLYGLSALFDLLHTLTFPGMPAFLGQPASMDLTLRYWILGRFCSVGALLIAGLAGAALWPARSRWYGCGLGALFFMATCLIVMQGTALPVLYEDGKGLTTVKIMVEWTFVVASLCAGVILYFNRKLSNFVDTRQLAAAAWITGLSEICFTLYASSYDGYSLIGHVYKLMAYALVFRATFLASLKQPYSQLAQTKQALAHAEQRWQYALHGSKTGVWDYDVLKNDAYHSPQTHRMLGHTNLEILNGPAEHIWAQVHPDDLPGLKQVCHRHLYDGAPAIHHEHRLLDAHGHWVWVEVHGQAMEHDAKHNPLRVVGTITIIDQRKAQEWKLEQTQGRLQAMFDASPLGMALIDAEGTIQESNSAMAELFPHTQAPLKKARLFNGLDGKDVRRLLVDWREYIAPPREAYFPVTFRREYQLDTAAGSNRWIEWNLLALANEPLYLVLAEDINERRHATDLLTENAALYQGIFESGNAIKLLIDPVHGAIYDANPLAADYYGHDLSTLRTMTIQALSGEPESNVKQRLMQAQLHSILQFETTHRTAHGEYRAVEVHIGPVRIEGDLLMFCIVHDIEDRKRAEQALSRANARLKTQSLSRKQLTSLSKRMHGATTFEAVASVITQDIPSCFPGTQGVLHLTIDELSDPTEREWAPDIPLNVTFTVLEDIMIGERCIGSLELDTPLEDAVDQEWLQQYARDCINSMILAVLNLRLRERLHQEAYRDPLTKLYNRRQLDRELPARLSAASDTLPLTLVFLDIDHFKTLNDTYGHDMGDEVLRRLAGMIERCLGATDMACRFGGEEFVLILSNESMEGAHRRVQSLLDGVMSEKVASNGHVVEGFSFSAGIAQATHATLDPAILIERADSALYQAKAQGRARIVCSAEHSLSHSR</sequence>
<dbReference type="InterPro" id="IPR035965">
    <property type="entry name" value="PAS-like_dom_sf"/>
</dbReference>
<evidence type="ECO:0000259" key="3">
    <source>
        <dbReference type="PROSITE" id="PS50113"/>
    </source>
</evidence>
<reference evidence="5 6" key="1">
    <citation type="submission" date="2023-04" db="EMBL/GenBank/DDBJ databases">
        <title>A long-awaited taxogenomic arrangement of the family Halomonadaceae.</title>
        <authorList>
            <person name="De La Haba R."/>
            <person name="Chuvochina M."/>
            <person name="Wittouck S."/>
            <person name="Arahal D.R."/>
            <person name="Sanchez-Porro C."/>
            <person name="Hugenholtz P."/>
            <person name="Ventosa A."/>
        </authorList>
    </citation>
    <scope>NUCLEOTIDE SEQUENCE [LARGE SCALE GENOMIC DNA]</scope>
    <source>
        <strain evidence="5 6">DSM 22428</strain>
    </source>
</reference>
<dbReference type="Proteomes" id="UP001269375">
    <property type="component" value="Unassembled WGS sequence"/>
</dbReference>
<dbReference type="Pfam" id="PF13426">
    <property type="entry name" value="PAS_9"/>
    <property type="match status" value="1"/>
</dbReference>
<accession>A0ABU1GY80</accession>
<feature type="domain" description="PAC" evidence="3">
    <location>
        <begin position="619"/>
        <end position="669"/>
    </location>
</feature>
<dbReference type="InterPro" id="IPR000700">
    <property type="entry name" value="PAS-assoc_C"/>
</dbReference>
<feature type="transmembrane region" description="Helical" evidence="1">
    <location>
        <begin position="83"/>
        <end position="104"/>
    </location>
</feature>
<dbReference type="Pfam" id="PF08447">
    <property type="entry name" value="PAS_3"/>
    <property type="match status" value="1"/>
</dbReference>
<dbReference type="SMART" id="SM00267">
    <property type="entry name" value="GGDEF"/>
    <property type="match status" value="1"/>
</dbReference>
<feature type="domain" description="GGDEF" evidence="4">
    <location>
        <begin position="832"/>
        <end position="966"/>
    </location>
</feature>
<evidence type="ECO:0000313" key="5">
    <source>
        <dbReference type="EMBL" id="MDR5896507.1"/>
    </source>
</evidence>
<dbReference type="NCBIfam" id="TIGR00229">
    <property type="entry name" value="sensory_box"/>
    <property type="match status" value="3"/>
</dbReference>
<dbReference type="InterPro" id="IPR043128">
    <property type="entry name" value="Rev_trsase/Diguanyl_cyclase"/>
</dbReference>
<protein>
    <submittedName>
        <fullName evidence="5">MASE3 domain-containing protein</fullName>
    </submittedName>
</protein>
<dbReference type="PANTHER" id="PTHR44757:SF2">
    <property type="entry name" value="BIOFILM ARCHITECTURE MAINTENANCE PROTEIN MBAA"/>
    <property type="match status" value="1"/>
</dbReference>
<dbReference type="InterPro" id="IPR052155">
    <property type="entry name" value="Biofilm_reg_signaling"/>
</dbReference>
<keyword evidence="1" id="KW-1133">Transmembrane helix</keyword>
<dbReference type="PANTHER" id="PTHR44757">
    <property type="entry name" value="DIGUANYLATE CYCLASE DGCP"/>
    <property type="match status" value="1"/>
</dbReference>
<feature type="transmembrane region" description="Helical" evidence="1">
    <location>
        <begin position="21"/>
        <end position="38"/>
    </location>
</feature>
<dbReference type="SUPFAM" id="SSF55073">
    <property type="entry name" value="Nucleotide cyclase"/>
    <property type="match status" value="1"/>
</dbReference>
<name>A0ABU1GY80_9GAMM</name>
<evidence type="ECO:0000259" key="4">
    <source>
        <dbReference type="PROSITE" id="PS50887"/>
    </source>
</evidence>
<dbReference type="Pfam" id="PF08448">
    <property type="entry name" value="PAS_4"/>
    <property type="match status" value="1"/>
</dbReference>
<dbReference type="Pfam" id="PF17159">
    <property type="entry name" value="MASE3"/>
    <property type="match status" value="1"/>
</dbReference>
<dbReference type="InterPro" id="IPR001610">
    <property type="entry name" value="PAC"/>
</dbReference>
<dbReference type="InterPro" id="IPR029787">
    <property type="entry name" value="Nucleotide_cyclase"/>
</dbReference>
<dbReference type="Gene3D" id="3.30.450.20">
    <property type="entry name" value="PAS domain"/>
    <property type="match status" value="3"/>
</dbReference>
<proteinExistence type="predicted"/>
<feature type="transmembrane region" description="Helical" evidence="1">
    <location>
        <begin position="159"/>
        <end position="180"/>
    </location>
</feature>
<dbReference type="PROSITE" id="PS50113">
    <property type="entry name" value="PAC"/>
    <property type="match status" value="1"/>
</dbReference>
<dbReference type="EMBL" id="JARWAO010000005">
    <property type="protein sequence ID" value="MDR5896507.1"/>
    <property type="molecule type" value="Genomic_DNA"/>
</dbReference>
<comment type="caution">
    <text evidence="5">The sequence shown here is derived from an EMBL/GenBank/DDBJ whole genome shotgun (WGS) entry which is preliminary data.</text>
</comment>
<dbReference type="InterPro" id="IPR013656">
    <property type="entry name" value="PAS_4"/>
</dbReference>
<dbReference type="Pfam" id="PF00990">
    <property type="entry name" value="GGDEF"/>
    <property type="match status" value="1"/>
</dbReference>
<keyword evidence="1" id="KW-0812">Transmembrane</keyword>
<keyword evidence="6" id="KW-1185">Reference proteome</keyword>
<dbReference type="CDD" id="cd01949">
    <property type="entry name" value="GGDEF"/>
    <property type="match status" value="1"/>
</dbReference>
<dbReference type="InterPro" id="IPR000014">
    <property type="entry name" value="PAS"/>
</dbReference>
<dbReference type="PROSITE" id="PS50112">
    <property type="entry name" value="PAS"/>
    <property type="match status" value="1"/>
</dbReference>
<feature type="transmembrane region" description="Helical" evidence="1">
    <location>
        <begin position="124"/>
        <end position="147"/>
    </location>
</feature>
<dbReference type="InterPro" id="IPR000160">
    <property type="entry name" value="GGDEF_dom"/>
</dbReference>